<feature type="domain" description="Lcl C-terminal" evidence="1">
    <location>
        <begin position="9"/>
        <end position="109"/>
    </location>
</feature>
<dbReference type="Proteomes" id="UP000005317">
    <property type="component" value="Unassembled WGS sequence"/>
</dbReference>
<evidence type="ECO:0000259" key="1">
    <source>
        <dbReference type="Pfam" id="PF07603"/>
    </source>
</evidence>
<proteinExistence type="predicted"/>
<dbReference type="Pfam" id="PF07603">
    <property type="entry name" value="Lcl_C"/>
    <property type="match status" value="1"/>
</dbReference>
<accession>A0A656HFX5</accession>
<sequence precursor="true">MSRFGRGVSFAGYNDWRMPTKEELRSLVYCSNGTPASVAWDNSCSNGGKAGDYQRPTINLQAFPNTPSAWFWSASPHAYGGGNAWSVNFGYGYDGSNFEYGGGSVRLVRSGQ</sequence>
<dbReference type="InterPro" id="IPR011460">
    <property type="entry name" value="Lcl_C"/>
</dbReference>
<dbReference type="OrthoDB" id="9793251at2"/>
<evidence type="ECO:0000313" key="2">
    <source>
        <dbReference type="EMBL" id="EIJ34300.1"/>
    </source>
</evidence>
<organism evidence="2 3">
    <name type="scientific">Thiothrix nivea (strain ATCC 35100 / DSM 5205 / JP2)</name>
    <dbReference type="NCBI Taxonomy" id="870187"/>
    <lineage>
        <taxon>Bacteria</taxon>
        <taxon>Pseudomonadati</taxon>
        <taxon>Pseudomonadota</taxon>
        <taxon>Gammaproteobacteria</taxon>
        <taxon>Thiotrichales</taxon>
        <taxon>Thiotrichaceae</taxon>
        <taxon>Thiothrix</taxon>
    </lineage>
</organism>
<dbReference type="AlphaFoldDB" id="A0A656HFX5"/>
<keyword evidence="3" id="KW-1185">Reference proteome</keyword>
<protein>
    <recommendedName>
        <fullName evidence="1">Lcl C-terminal domain-containing protein</fullName>
    </recommendedName>
</protein>
<dbReference type="RefSeq" id="WP_002708233.1">
    <property type="nucleotide sequence ID" value="NZ_JH651384.1"/>
</dbReference>
<name>A0A656HFX5_THINJ</name>
<evidence type="ECO:0000313" key="3">
    <source>
        <dbReference type="Proteomes" id="UP000005317"/>
    </source>
</evidence>
<reference evidence="3" key="1">
    <citation type="journal article" date="2011" name="Stand. Genomic Sci.">
        <title>Genome sequence of the filamentous, gliding Thiothrix nivea neotype strain (JP2(T)).</title>
        <authorList>
            <person name="Lapidus A."/>
            <person name="Nolan M."/>
            <person name="Lucas S."/>
            <person name="Glavina Del Rio T."/>
            <person name="Tice H."/>
            <person name="Cheng J.F."/>
            <person name="Tapia R."/>
            <person name="Han C."/>
            <person name="Goodwin L."/>
            <person name="Pitluck S."/>
            <person name="Liolios K."/>
            <person name="Pagani I."/>
            <person name="Ivanova N."/>
            <person name="Huntemann M."/>
            <person name="Mavromatis K."/>
            <person name="Mikhailova N."/>
            <person name="Pati A."/>
            <person name="Chen A."/>
            <person name="Palaniappan K."/>
            <person name="Land M."/>
            <person name="Brambilla E.M."/>
            <person name="Rohde M."/>
            <person name="Abt B."/>
            <person name="Verbarg S."/>
            <person name="Goker M."/>
            <person name="Bristow J."/>
            <person name="Eisen J.A."/>
            <person name="Markowitz V."/>
            <person name="Hugenholtz P."/>
            <person name="Kyrpides N.C."/>
            <person name="Klenk H.P."/>
            <person name="Woyke T."/>
        </authorList>
    </citation>
    <scope>NUCLEOTIDE SEQUENCE [LARGE SCALE GENOMIC DNA]</scope>
    <source>
        <strain evidence="3">ATCC 35100 / DSM 5205 / JP2</strain>
    </source>
</reference>
<dbReference type="EMBL" id="JH651384">
    <property type="protein sequence ID" value="EIJ34300.1"/>
    <property type="molecule type" value="Genomic_DNA"/>
</dbReference>
<gene>
    <name evidence="2" type="ORF">Thini_1717</name>
</gene>